<dbReference type="AlphaFoldDB" id="A0AAE7TJY0"/>
<protein>
    <submittedName>
        <fullName evidence="1">Uncharacterized protein</fullName>
    </submittedName>
</protein>
<sequence>MVIAQPHLTLTQQEPYRTVAARKPELLANLTATLNVSRAAPHHAEKTHFTIFPEYSIPGIDGVDLIDAALADQQWPTGTIVIGGVDALLKADFASLAGRADSHLDTAHNALDQIGDGEWINCAVIWTKAQDGTVERWLQPKLWPAWQEQTISYQSMYRGKSIFSFKGSLSNGQKYRFSSLICFDWIATIGAKRSWRWALDDLGLQAGEGELSLSWMFVIQCNTAPSHPTFMGEVASFFDGTIVPNVRRDRTCLVFANSAGKPVPGRSADYGGTSVVFTQQTLFKELASRPTVAKGGQQFRGSQLLNPFRDTYFRERGACIHSFVQINPDTVVAGAAHRSFAVDRPFV</sequence>
<reference evidence="1 2" key="1">
    <citation type="submission" date="2018-06" db="EMBL/GenBank/DDBJ databases">
        <title>Comparative genomics of Bradyrhizobium nodulating Arachidis hypogaea.</title>
        <authorList>
            <person name="Li Y."/>
        </authorList>
    </citation>
    <scope>NUCLEOTIDE SEQUENCE [LARGE SCALE GENOMIC DNA]</scope>
    <source>
        <strain evidence="1 2">CCBAU 051107</strain>
    </source>
</reference>
<gene>
    <name evidence="1" type="ORF">WN72_40580</name>
</gene>
<organism evidence="1 2">
    <name type="scientific">Bradyrhizobium arachidis</name>
    <dbReference type="NCBI Taxonomy" id="858423"/>
    <lineage>
        <taxon>Bacteria</taxon>
        <taxon>Pseudomonadati</taxon>
        <taxon>Pseudomonadota</taxon>
        <taxon>Alphaproteobacteria</taxon>
        <taxon>Hyphomicrobiales</taxon>
        <taxon>Nitrobacteraceae</taxon>
        <taxon>Bradyrhizobium</taxon>
    </lineage>
</organism>
<dbReference type="KEGG" id="barh:WN72_40580"/>
<dbReference type="EMBL" id="CP030050">
    <property type="protein sequence ID" value="QOZ71887.1"/>
    <property type="molecule type" value="Genomic_DNA"/>
</dbReference>
<proteinExistence type="predicted"/>
<accession>A0AAE7TJY0</accession>
<dbReference type="Proteomes" id="UP000594015">
    <property type="component" value="Chromosome"/>
</dbReference>
<name>A0AAE7TJY0_9BRAD</name>
<evidence type="ECO:0000313" key="1">
    <source>
        <dbReference type="EMBL" id="QOZ71887.1"/>
    </source>
</evidence>
<evidence type="ECO:0000313" key="2">
    <source>
        <dbReference type="Proteomes" id="UP000594015"/>
    </source>
</evidence>